<gene>
    <name evidence="2" type="primary">sle_13540</name>
</gene>
<sequence length="277" mass="29747">MPVIVVTGATGNVGRALVGRLVAAGQSVRAVSRRDPERTPLPPGVEVTRPESVGLFEGASKLFLYVQAAGDRTGTVLDRARAAGVRHVVLLSSGIIREGADETHPIYTMHARVERLVRDSGLRWTFLRPNAFSTNALQWAEQIRAGDTVRGPFAEAVTAPIHEDDIAAVAEHALLDDGHHGAVHRLTGPDAVTNAGQVATIGRLLGRDLTYAEVPAEEVEAHFFPDLPRQAVRAVLKSHAALVGTQPEITSTVAEITGRPARTFARWAEDHKPDFTP</sequence>
<dbReference type="PANTHER" id="PTHR43162:SF1">
    <property type="entry name" value="PRESTALK A DIFFERENTIATION PROTEIN A"/>
    <property type="match status" value="1"/>
</dbReference>
<evidence type="ECO:0000259" key="1">
    <source>
        <dbReference type="Pfam" id="PF13460"/>
    </source>
</evidence>
<dbReference type="AlphaFoldDB" id="A0A0F7VV40"/>
<dbReference type="InterPro" id="IPR051604">
    <property type="entry name" value="Ergot_Alk_Oxidoreductase"/>
</dbReference>
<evidence type="ECO:0000313" key="3">
    <source>
        <dbReference type="Proteomes" id="UP000035016"/>
    </source>
</evidence>
<feature type="domain" description="NAD(P)-binding" evidence="1">
    <location>
        <begin position="8"/>
        <end position="176"/>
    </location>
</feature>
<dbReference type="PANTHER" id="PTHR43162">
    <property type="match status" value="1"/>
</dbReference>
<dbReference type="Gene3D" id="3.90.25.10">
    <property type="entry name" value="UDP-galactose 4-epimerase, domain 1"/>
    <property type="match status" value="1"/>
</dbReference>
<dbReference type="SUPFAM" id="SSF51735">
    <property type="entry name" value="NAD(P)-binding Rossmann-fold domains"/>
    <property type="match status" value="1"/>
</dbReference>
<protein>
    <submittedName>
        <fullName evidence="2">NAD(P)H azoreductase</fullName>
    </submittedName>
</protein>
<dbReference type="Proteomes" id="UP000035016">
    <property type="component" value="Chromosome Chromosome"/>
</dbReference>
<proteinExistence type="predicted"/>
<dbReference type="Gene3D" id="3.40.50.720">
    <property type="entry name" value="NAD(P)-binding Rossmann-like Domain"/>
    <property type="match status" value="1"/>
</dbReference>
<accession>A0A0F7VV40</accession>
<dbReference type="InterPro" id="IPR036291">
    <property type="entry name" value="NAD(P)-bd_dom_sf"/>
</dbReference>
<dbReference type="EMBL" id="LN831790">
    <property type="protein sequence ID" value="CQR60816.1"/>
    <property type="molecule type" value="Genomic_DNA"/>
</dbReference>
<reference evidence="2 3" key="1">
    <citation type="submission" date="2015-02" db="EMBL/GenBank/DDBJ databases">
        <authorList>
            <person name="Gomez-Escribano P.J."/>
        </authorList>
    </citation>
    <scope>NUCLEOTIDE SEQUENCE [LARGE SCALE GENOMIC DNA]</scope>
    <source>
        <strain evidence="3">C34 (DSM 42122 / NRRL B-24963)</strain>
    </source>
</reference>
<dbReference type="InterPro" id="IPR016040">
    <property type="entry name" value="NAD(P)-bd_dom"/>
</dbReference>
<dbReference type="KEGG" id="sle:sle_13540"/>
<evidence type="ECO:0000313" key="2">
    <source>
        <dbReference type="EMBL" id="CQR60816.1"/>
    </source>
</evidence>
<dbReference type="RefSeq" id="WP_306434323.1">
    <property type="nucleotide sequence ID" value="NZ_AZSD01000306.1"/>
</dbReference>
<name>A0A0F7VV40_STRLW</name>
<dbReference type="Pfam" id="PF13460">
    <property type="entry name" value="NAD_binding_10"/>
    <property type="match status" value="1"/>
</dbReference>
<organism evidence="2 3">
    <name type="scientific">Streptomyces leeuwenhoekii</name>
    <dbReference type="NCBI Taxonomy" id="1437453"/>
    <lineage>
        <taxon>Bacteria</taxon>
        <taxon>Bacillati</taxon>
        <taxon>Actinomycetota</taxon>
        <taxon>Actinomycetes</taxon>
        <taxon>Kitasatosporales</taxon>
        <taxon>Streptomycetaceae</taxon>
        <taxon>Streptomyces</taxon>
    </lineage>
</organism>